<name>A0A0D2MU66_9CHLO</name>
<dbReference type="RefSeq" id="XP_013903081.1">
    <property type="nucleotide sequence ID" value="XM_014047627.1"/>
</dbReference>
<evidence type="ECO:0000256" key="2">
    <source>
        <dbReference type="ARBA" id="ARBA00010913"/>
    </source>
</evidence>
<dbReference type="Pfam" id="PF01103">
    <property type="entry name" value="Omp85"/>
    <property type="match status" value="1"/>
</dbReference>
<evidence type="ECO:0000313" key="10">
    <source>
        <dbReference type="EMBL" id="KIZ04062.1"/>
    </source>
</evidence>
<evidence type="ECO:0000256" key="1">
    <source>
        <dbReference type="ARBA" id="ARBA00004374"/>
    </source>
</evidence>
<evidence type="ECO:0000256" key="3">
    <source>
        <dbReference type="ARBA" id="ARBA00022452"/>
    </source>
</evidence>
<accession>A0A0D2MU66</accession>
<keyword evidence="3" id="KW-1134">Transmembrane beta strand</keyword>
<feature type="compositionally biased region" description="Pro residues" evidence="8">
    <location>
        <begin position="259"/>
        <end position="271"/>
    </location>
</feature>
<evidence type="ECO:0000313" key="11">
    <source>
        <dbReference type="Proteomes" id="UP000054498"/>
    </source>
</evidence>
<protein>
    <recommendedName>
        <fullName evidence="9">Bacterial surface antigen (D15) domain-containing protein</fullName>
    </recommendedName>
</protein>
<reference evidence="10 11" key="1">
    <citation type="journal article" date="2013" name="BMC Genomics">
        <title>Reconstruction of the lipid metabolism for the microalga Monoraphidium neglectum from its genome sequence reveals characteristics suitable for biofuel production.</title>
        <authorList>
            <person name="Bogen C."/>
            <person name="Al-Dilaimi A."/>
            <person name="Albersmeier A."/>
            <person name="Wichmann J."/>
            <person name="Grundmann M."/>
            <person name="Rupp O."/>
            <person name="Lauersen K.J."/>
            <person name="Blifernez-Klassen O."/>
            <person name="Kalinowski J."/>
            <person name="Goesmann A."/>
            <person name="Mussgnug J.H."/>
            <person name="Kruse O."/>
        </authorList>
    </citation>
    <scope>NUCLEOTIDE SEQUENCE [LARGE SCALE GENOMIC DNA]</scope>
    <source>
        <strain evidence="10 11">SAG 48.87</strain>
    </source>
</reference>
<evidence type="ECO:0000256" key="4">
    <source>
        <dbReference type="ARBA" id="ARBA00022692"/>
    </source>
</evidence>
<evidence type="ECO:0000256" key="8">
    <source>
        <dbReference type="SAM" id="MobiDB-lite"/>
    </source>
</evidence>
<sequence length="468" mass="48404">MPPRLTALPLPCPGRPAAQGVPDVCSVRLGLQERSWYSGGVQTYMQGNEGHVQGNLGLRNLAGACEQWRLTGEYGHRNSFDFQGLFRLPRAGGGDWTPDVSAFRRSTNHGVDSSFADTMRGAELGVTRADGTSRLSYTWGWRSLAAAKNASRPVAAQRGDFLSDALRWSHVVDERDSATVHTEGWGARVASELGGLFPGARHRYAKQRVDWVWAAPLGGGVALNVNLGAGVIWSLDGASQLAGGSSDRSRSTSRGGTPEPRPPQPTAPRPRPGGEAAPLSPTPLAERFFLGGSDSVRGFAYRGLGPSAERRRGRGGGDGGDGGGAAAAAEDPGRDALGGDVFGSLYAGLVTRLPGQLGDLGGCAHAFVNGGSAALLCGAAYGGARRAEGAGAAPETTPLAALGGAVRRRAGELAATCRWSAGLGLVLPTPFGRFEANYVWVLAAQPGDYPKAGLQFGFAASPITPVGP</sequence>
<evidence type="ECO:0000256" key="5">
    <source>
        <dbReference type="ARBA" id="ARBA00022805"/>
    </source>
</evidence>
<dbReference type="GO" id="GO:0009707">
    <property type="term" value="C:chloroplast outer membrane"/>
    <property type="evidence" value="ECO:0007669"/>
    <property type="project" value="UniProtKB-SubCell"/>
</dbReference>
<dbReference type="PANTHER" id="PTHR12815:SF18">
    <property type="entry name" value="SORTING AND ASSEMBLY MACHINERY COMPONENT 50 HOMOLOG"/>
    <property type="match status" value="1"/>
</dbReference>
<dbReference type="AlphaFoldDB" id="A0A0D2MU66"/>
<keyword evidence="4" id="KW-0812">Transmembrane</keyword>
<evidence type="ECO:0000259" key="9">
    <source>
        <dbReference type="Pfam" id="PF01103"/>
    </source>
</evidence>
<dbReference type="EMBL" id="KK100732">
    <property type="protein sequence ID" value="KIZ04062.1"/>
    <property type="molecule type" value="Genomic_DNA"/>
</dbReference>
<dbReference type="KEGG" id="mng:MNEG_3896"/>
<feature type="region of interest" description="Disordered" evidence="8">
    <location>
        <begin position="240"/>
        <end position="282"/>
    </location>
</feature>
<keyword evidence="11" id="KW-1185">Reference proteome</keyword>
<dbReference type="InterPro" id="IPR000184">
    <property type="entry name" value="Bac_surfAg_D15"/>
</dbReference>
<comment type="subcellular location">
    <subcellularLocation>
        <location evidence="1">Mitochondrion outer membrane</location>
        <topology evidence="1">Multi-pass membrane protein</topology>
    </subcellularLocation>
    <subcellularLocation>
        <location evidence="7">Plastid</location>
        <location evidence="7">Chloroplast outer membrane</location>
    </subcellularLocation>
</comment>
<feature type="domain" description="Bacterial surface antigen (D15)" evidence="9">
    <location>
        <begin position="60"/>
        <end position="458"/>
    </location>
</feature>
<comment type="similarity">
    <text evidence="2">Belongs to the SAM50/omp85 family.</text>
</comment>
<evidence type="ECO:0000256" key="6">
    <source>
        <dbReference type="ARBA" id="ARBA00023136"/>
    </source>
</evidence>
<dbReference type="STRING" id="145388.A0A0D2MU66"/>
<dbReference type="GO" id="GO:0005741">
    <property type="term" value="C:mitochondrial outer membrane"/>
    <property type="evidence" value="ECO:0007669"/>
    <property type="project" value="UniProtKB-SubCell"/>
</dbReference>
<proteinExistence type="inferred from homology"/>
<dbReference type="Gene3D" id="2.40.160.50">
    <property type="entry name" value="membrane protein fhac: a member of the omp85/tpsb transporter family"/>
    <property type="match status" value="1"/>
</dbReference>
<dbReference type="GeneID" id="25736774"/>
<feature type="compositionally biased region" description="Gly residues" evidence="8">
    <location>
        <begin position="316"/>
        <end position="325"/>
    </location>
</feature>
<keyword evidence="6" id="KW-0472">Membrane</keyword>
<dbReference type="Proteomes" id="UP000054498">
    <property type="component" value="Unassembled WGS sequence"/>
</dbReference>
<dbReference type="InterPro" id="IPR039910">
    <property type="entry name" value="D15-like"/>
</dbReference>
<feature type="region of interest" description="Disordered" evidence="8">
    <location>
        <begin position="301"/>
        <end position="333"/>
    </location>
</feature>
<keyword evidence="5" id="KW-0934">Plastid</keyword>
<evidence type="ECO:0000256" key="7">
    <source>
        <dbReference type="ARBA" id="ARBA00024013"/>
    </source>
</evidence>
<dbReference type="OrthoDB" id="1724197at2759"/>
<gene>
    <name evidence="10" type="ORF">MNEG_3896</name>
</gene>
<keyword evidence="5" id="KW-1002">Plastid outer membrane</keyword>
<organism evidence="10 11">
    <name type="scientific">Monoraphidium neglectum</name>
    <dbReference type="NCBI Taxonomy" id="145388"/>
    <lineage>
        <taxon>Eukaryota</taxon>
        <taxon>Viridiplantae</taxon>
        <taxon>Chlorophyta</taxon>
        <taxon>core chlorophytes</taxon>
        <taxon>Chlorophyceae</taxon>
        <taxon>CS clade</taxon>
        <taxon>Sphaeropleales</taxon>
        <taxon>Selenastraceae</taxon>
        <taxon>Monoraphidium</taxon>
    </lineage>
</organism>
<dbReference type="PANTHER" id="PTHR12815">
    <property type="entry name" value="SORTING AND ASSEMBLY MACHINERY SAMM50 PROTEIN FAMILY MEMBER"/>
    <property type="match status" value="1"/>
</dbReference>